<dbReference type="RefSeq" id="WP_337337086.1">
    <property type="nucleotide sequence ID" value="NZ_JBBDGL010000001.1"/>
</dbReference>
<dbReference type="Proteomes" id="UP001368654">
    <property type="component" value="Unassembled WGS sequence"/>
</dbReference>
<reference evidence="3 4" key="1">
    <citation type="submission" date="2024-02" db="EMBL/GenBank/DDBJ databases">
        <authorList>
            <person name="Saticioglu I.B."/>
        </authorList>
    </citation>
    <scope>NUCLEOTIDE SEQUENCE [LARGE SCALE GENOMIC DNA]</scope>
    <source>
        <strain evidence="3 4">Mu-86</strain>
    </source>
</reference>
<accession>A0ABU8LQW8</accession>
<dbReference type="SUPFAM" id="SSF51445">
    <property type="entry name" value="(Trans)glycosidases"/>
    <property type="match status" value="1"/>
</dbReference>
<organism evidence="3 4">
    <name type="scientific">Microbacterium marmarense</name>
    <dbReference type="NCBI Taxonomy" id="3122051"/>
    <lineage>
        <taxon>Bacteria</taxon>
        <taxon>Bacillati</taxon>
        <taxon>Actinomycetota</taxon>
        <taxon>Actinomycetes</taxon>
        <taxon>Micrococcales</taxon>
        <taxon>Microbacteriaceae</taxon>
        <taxon>Microbacterium</taxon>
    </lineage>
</organism>
<evidence type="ECO:0000256" key="1">
    <source>
        <dbReference type="ARBA" id="ARBA00022801"/>
    </source>
</evidence>
<dbReference type="EMBL" id="JBBDGL010000001">
    <property type="protein sequence ID" value="MEJ1154652.1"/>
    <property type="molecule type" value="Genomic_DNA"/>
</dbReference>
<evidence type="ECO:0000313" key="4">
    <source>
        <dbReference type="Proteomes" id="UP001368654"/>
    </source>
</evidence>
<proteinExistence type="predicted"/>
<comment type="caution">
    <text evidence="3">The sequence shown here is derived from an EMBL/GenBank/DDBJ whole genome shotgun (WGS) entry which is preliminary data.</text>
</comment>
<dbReference type="PANTHER" id="PTHR43053">
    <property type="entry name" value="GLYCOSIDASE FAMILY 31"/>
    <property type="match status" value="1"/>
</dbReference>
<dbReference type="Gene3D" id="3.20.20.70">
    <property type="entry name" value="Aldolase class I"/>
    <property type="match status" value="1"/>
</dbReference>
<dbReference type="InterPro" id="IPR002252">
    <property type="entry name" value="Glyco_hydro_36"/>
</dbReference>
<dbReference type="InterPro" id="IPR050985">
    <property type="entry name" value="Alpha-glycosidase_related"/>
</dbReference>
<dbReference type="Pfam" id="PF02065">
    <property type="entry name" value="Melibiase"/>
    <property type="match status" value="1"/>
</dbReference>
<gene>
    <name evidence="3" type="ORF">WDU96_03440</name>
</gene>
<dbReference type="InterPro" id="IPR038417">
    <property type="entry name" value="Alpga-gal_N_sf"/>
</dbReference>
<dbReference type="Gene3D" id="2.70.98.60">
    <property type="entry name" value="alpha-galactosidase from lactobacil brevis"/>
    <property type="match status" value="1"/>
</dbReference>
<dbReference type="InterPro" id="IPR013785">
    <property type="entry name" value="Aldolase_TIM"/>
</dbReference>
<dbReference type="InterPro" id="IPR017853">
    <property type="entry name" value="GH"/>
</dbReference>
<keyword evidence="4" id="KW-1185">Reference proteome</keyword>
<name>A0ABU8LQW8_9MICO</name>
<protein>
    <submittedName>
        <fullName evidence="3">Glycoside hydrolase family 36 protein</fullName>
    </submittedName>
</protein>
<dbReference type="PANTHER" id="PTHR43053:SF3">
    <property type="entry name" value="ALPHA-GALACTOSIDASE C-RELATED"/>
    <property type="match status" value="1"/>
</dbReference>
<sequence>MTRASLTPALVAGRTAEMFEVTMQPLIWTTDTLSLMFEWDEATAVRLTNIGAAGESPLSSPARDPLQVLVEILTPMWGRIDNTDRFEGTRIGADLRYSEHQTSVEAGTYRLAITQQHADTGLLVTSTFEATAGVPAVRTSTTLTMMHGHEPLVVWAVTTLATGALISNNTNEIDVYQSQSAWTMENRWKVARLRSETLTSIDPTARGETCKNAVTTTSLGAWSSGTFNPVGVFSNRRTGQTMAWQIEHNGAWHWEVGEKPDWPRGMVPIEQRLLDVSPAGRRPGDRSNDGGYVSILGPTDALHHWSTSIDAEHPFTTVPASFTVAQGVEDALGNLAWHRRSHRRGHTQNSSLPVIYNDYMNTLSGDPTEQKLLPLIDAASEVGADYFCIDAGWYDDTAGWWASVGDWFASTTRFPSGLDYVMDRIRARGMKAGLWLEPEVVGAHSVAARELPDEAFLQRQGVRIREHDRYFLDLRHPETTIHLDRAVDRLIADYGVEFFKFDYNVTPGPGTDLNDVAAGAGLLEHNRALTKWLNALLDRHPDLIIENCGSGGLRSDFAMLEVLQMQSTSDQQDPLIYPAIAVGALGHILPEQAANWAYPQPDMDDEMIVFTMCTGLAGRLYLSGVLNRMDEHQRELVARGVQAHQRSRASIARSTVRYPTGLRWQDQGWISVAFDAGDETYLIVWRQSHAPETVRLDLPHLPVSGADLEQVYPPIHSTPTWDATWDGVSLLLTSDVGASARMYRLLHRA</sequence>
<keyword evidence="1 3" id="KW-0378">Hydrolase</keyword>
<evidence type="ECO:0000256" key="2">
    <source>
        <dbReference type="ARBA" id="ARBA00023295"/>
    </source>
</evidence>
<dbReference type="CDD" id="cd14791">
    <property type="entry name" value="GH36"/>
    <property type="match status" value="1"/>
</dbReference>
<keyword evidence="2" id="KW-0326">Glycosidase</keyword>
<evidence type="ECO:0000313" key="3">
    <source>
        <dbReference type="EMBL" id="MEJ1154652.1"/>
    </source>
</evidence>
<dbReference type="GO" id="GO:0016787">
    <property type="term" value="F:hydrolase activity"/>
    <property type="evidence" value="ECO:0007669"/>
    <property type="project" value="UniProtKB-KW"/>
</dbReference>